<gene>
    <name evidence="9" type="primary">PnHb21</name>
</gene>
<dbReference type="PROSITE" id="PS01033">
    <property type="entry name" value="GLOBIN"/>
    <property type="match status" value="1"/>
</dbReference>
<proteinExistence type="evidence at transcript level"/>
<dbReference type="GO" id="GO:0019825">
    <property type="term" value="F:oxygen binding"/>
    <property type="evidence" value="ECO:0007669"/>
    <property type="project" value="InterPro"/>
</dbReference>
<keyword evidence="3 6" id="KW-0561">Oxygen transport</keyword>
<dbReference type="InterPro" id="IPR000971">
    <property type="entry name" value="Globin"/>
</dbReference>
<dbReference type="Gene3D" id="1.10.490.10">
    <property type="entry name" value="Globins"/>
    <property type="match status" value="1"/>
</dbReference>
<evidence type="ECO:0000256" key="1">
    <source>
        <dbReference type="ARBA" id="ARBA00022448"/>
    </source>
</evidence>
<comment type="similarity">
    <text evidence="6">Belongs to the globin family.</text>
</comment>
<evidence type="ECO:0000313" key="9">
    <source>
        <dbReference type="EMBL" id="BAO18447.1"/>
    </source>
</evidence>
<keyword evidence="4" id="KW-0479">Metal-binding</keyword>
<feature type="signal peptide" evidence="7">
    <location>
        <begin position="1"/>
        <end position="15"/>
    </location>
</feature>
<dbReference type="SUPFAM" id="SSF46458">
    <property type="entry name" value="Globin-like"/>
    <property type="match status" value="1"/>
</dbReference>
<keyword evidence="5" id="KW-0408">Iron</keyword>
<evidence type="ECO:0000256" key="4">
    <source>
        <dbReference type="ARBA" id="ARBA00022723"/>
    </source>
</evidence>
<evidence type="ECO:0000256" key="7">
    <source>
        <dbReference type="SAM" id="SignalP"/>
    </source>
</evidence>
<dbReference type="InterPro" id="IPR012292">
    <property type="entry name" value="Globin/Proto"/>
</dbReference>
<keyword evidence="1 6" id="KW-0813">Transport</keyword>
<evidence type="ECO:0000259" key="8">
    <source>
        <dbReference type="PROSITE" id="PS01033"/>
    </source>
</evidence>
<organism evidence="9">
    <name type="scientific">Polypedilum nubifer</name>
    <dbReference type="NCBI Taxonomy" id="54969"/>
    <lineage>
        <taxon>Eukaryota</taxon>
        <taxon>Metazoa</taxon>
        <taxon>Ecdysozoa</taxon>
        <taxon>Arthropoda</taxon>
        <taxon>Hexapoda</taxon>
        <taxon>Insecta</taxon>
        <taxon>Pterygota</taxon>
        <taxon>Neoptera</taxon>
        <taxon>Endopterygota</taxon>
        <taxon>Diptera</taxon>
        <taxon>Nematocera</taxon>
        <taxon>Chironomoidea</taxon>
        <taxon>Chironomidae</taxon>
        <taxon>Chironominae</taxon>
        <taxon>Polypedilum</taxon>
        <taxon>Polypedilum</taxon>
    </lineage>
</organism>
<dbReference type="PANTHER" id="PTHR47217:SF1">
    <property type="entry name" value="GLOBIN-LIKE PROTEIN"/>
    <property type="match status" value="1"/>
</dbReference>
<dbReference type="PANTHER" id="PTHR47217">
    <property type="entry name" value="GLOBIN-LIKE PROTEIN"/>
    <property type="match status" value="1"/>
</dbReference>
<evidence type="ECO:0000256" key="5">
    <source>
        <dbReference type="ARBA" id="ARBA00023004"/>
    </source>
</evidence>
<dbReference type="GO" id="GO:0005344">
    <property type="term" value="F:oxygen carrier activity"/>
    <property type="evidence" value="ECO:0007669"/>
    <property type="project" value="UniProtKB-KW"/>
</dbReference>
<dbReference type="CDD" id="cd01040">
    <property type="entry name" value="Mb-like"/>
    <property type="match status" value="1"/>
</dbReference>
<protein>
    <submittedName>
        <fullName evidence="9">Globin</fullName>
    </submittedName>
</protein>
<reference evidence="9" key="1">
    <citation type="submission" date="2013-11" db="EMBL/GenBank/DDBJ databases">
        <title>The genome of the anhydrobiotic midge reveals evolution of complete desiccation tolerance.</title>
        <authorList>
            <person name="Gusev O."/>
            <person name="Suetsugu Y."/>
            <person name="Cornette R."/>
            <person name="Kawashima T."/>
            <person name="Logacheva M."/>
            <person name="Kondrashov A."/>
            <person name="Penin A."/>
            <person name="Hatanaka R."/>
            <person name="Kikuta S."/>
            <person name="Shimura S."/>
            <person name="Katayose Y."/>
            <person name="Matsumoto T."/>
            <person name="Shagimardanova E."/>
            <person name="Alexeev D."/>
            <person name="Govorun V."/>
            <person name="Wisecaver J."/>
            <person name="Mikheyev A."/>
            <person name="Koyanagi R."/>
            <person name="Nishiyama T."/>
            <person name="Shigenobu S."/>
            <person name="Shibata F.T."/>
            <person name="Galygina V."/>
            <person name="Hasebe M."/>
            <person name="Okuda T."/>
            <person name="Satoh N."/>
            <person name="Kikawada T."/>
        </authorList>
    </citation>
    <scope>NUCLEOTIDE SEQUENCE</scope>
</reference>
<dbReference type="GO" id="GO:0005833">
    <property type="term" value="C:hemoglobin complex"/>
    <property type="evidence" value="ECO:0007669"/>
    <property type="project" value="InterPro"/>
</dbReference>
<evidence type="ECO:0000256" key="2">
    <source>
        <dbReference type="ARBA" id="ARBA00022617"/>
    </source>
</evidence>
<feature type="chain" id="PRO_5013220795" evidence="7">
    <location>
        <begin position="16"/>
        <end position="156"/>
    </location>
</feature>
<name>V5YM49_9DIPT</name>
<dbReference type="PRINTS" id="PR00611">
    <property type="entry name" value="ERYTHCRUORIN"/>
</dbReference>
<dbReference type="AlphaFoldDB" id="V5YM49"/>
<keyword evidence="2 6" id="KW-0349">Heme</keyword>
<sequence length="156" mass="16129">MKFFILALCVATVAADWLSADEAGVLQAHWAGVKNDKEGILAAVFTANPDIQAKFPQFAGQDVASLKGTGPFTAHANSIVGLLDTYIGLLGNDGNAGKITAALDKMAGTHKPRGVTVAQLNGFKKAAVSYVKASGAAEKAYNAAFDAFIAYVGPKL</sequence>
<dbReference type="InterPro" id="IPR002336">
    <property type="entry name" value="Erythrocruorin"/>
</dbReference>
<evidence type="ECO:0000256" key="3">
    <source>
        <dbReference type="ARBA" id="ARBA00022621"/>
    </source>
</evidence>
<accession>V5YM49</accession>
<dbReference type="GO" id="GO:0020037">
    <property type="term" value="F:heme binding"/>
    <property type="evidence" value="ECO:0007669"/>
    <property type="project" value="InterPro"/>
</dbReference>
<dbReference type="Pfam" id="PF00042">
    <property type="entry name" value="Globin"/>
    <property type="match status" value="1"/>
</dbReference>
<dbReference type="EMBL" id="AB872488">
    <property type="protein sequence ID" value="BAO18447.1"/>
    <property type="molecule type" value="mRNA"/>
</dbReference>
<dbReference type="GO" id="GO:0046872">
    <property type="term" value="F:metal ion binding"/>
    <property type="evidence" value="ECO:0007669"/>
    <property type="project" value="UniProtKB-KW"/>
</dbReference>
<dbReference type="GO" id="GO:0005576">
    <property type="term" value="C:extracellular region"/>
    <property type="evidence" value="ECO:0007669"/>
    <property type="project" value="InterPro"/>
</dbReference>
<keyword evidence="7" id="KW-0732">Signal</keyword>
<dbReference type="InterPro" id="IPR009050">
    <property type="entry name" value="Globin-like_sf"/>
</dbReference>
<dbReference type="InterPro" id="IPR044399">
    <property type="entry name" value="Mb-like_M"/>
</dbReference>
<feature type="domain" description="Globin" evidence="8">
    <location>
        <begin position="17"/>
        <end position="156"/>
    </location>
</feature>
<evidence type="ECO:0000256" key="6">
    <source>
        <dbReference type="RuleBase" id="RU000356"/>
    </source>
</evidence>